<keyword evidence="3" id="KW-0732">Signal</keyword>
<feature type="chain" id="PRO_5044345472" evidence="3">
    <location>
        <begin position="25"/>
        <end position="154"/>
    </location>
</feature>
<dbReference type="InterPro" id="IPR001611">
    <property type="entry name" value="Leu-rich_rpt"/>
</dbReference>
<dbReference type="InterPro" id="IPR032675">
    <property type="entry name" value="LRR_dom_sf"/>
</dbReference>
<dbReference type="Pfam" id="PF13516">
    <property type="entry name" value="LRR_6"/>
    <property type="match status" value="2"/>
</dbReference>
<dbReference type="GeneTree" id="ENSGT01150000286904"/>
<reference evidence="4" key="3">
    <citation type="submission" date="2025-08" db="UniProtKB">
        <authorList>
            <consortium name="Ensembl"/>
        </authorList>
    </citation>
    <scope>IDENTIFICATION</scope>
</reference>
<dbReference type="PANTHER" id="PTHR24106">
    <property type="entry name" value="NACHT, LRR AND CARD DOMAINS-CONTAINING"/>
    <property type="match status" value="1"/>
</dbReference>
<keyword evidence="2" id="KW-0677">Repeat</keyword>
<accession>A0A3P8ZEV1</accession>
<dbReference type="STRING" id="8010.ENSELUP00000027291"/>
<evidence type="ECO:0000256" key="1">
    <source>
        <dbReference type="ARBA" id="ARBA00022614"/>
    </source>
</evidence>
<keyword evidence="5" id="KW-1185">Reference proteome</keyword>
<name>A0A3P8ZEV1_ESOLU</name>
<proteinExistence type="predicted"/>
<dbReference type="SUPFAM" id="SSF52047">
    <property type="entry name" value="RNI-like"/>
    <property type="match status" value="1"/>
</dbReference>
<dbReference type="OMA" id="NIFYACA"/>
<dbReference type="Bgee" id="ENSELUG00000003454">
    <property type="expression patterns" value="Expressed in nose and 3 other cell types or tissues"/>
</dbReference>
<evidence type="ECO:0000256" key="2">
    <source>
        <dbReference type="ARBA" id="ARBA00022737"/>
    </source>
</evidence>
<dbReference type="InterPro" id="IPR051261">
    <property type="entry name" value="NLR"/>
</dbReference>
<dbReference type="Ensembl" id="ENSELUT00000016324.3">
    <property type="protein sequence ID" value="ENSELUP00000027291.3"/>
    <property type="gene ID" value="ENSELUG00000041384.1"/>
</dbReference>
<keyword evidence="1" id="KW-0433">Leucine-rich repeat</keyword>
<sequence>MPNFIGKRCMLCCVCCFLSRLNQCNLSERSCRALVSVLSSNVSLLKELELNINDLEDSGVKCLSSGLTSIHSKLEILRYLKKCILSLQCCEVLASVLSSNSSHLTNLDLSDNDLKDSGVKLLSVGLAKPECKLEILRSVQMLICMILPSSPLTH</sequence>
<reference evidence="4" key="2">
    <citation type="submission" date="2020-02" db="EMBL/GenBank/DDBJ databases">
        <title>Esox lucius (northern pike) genome, fEsoLuc1, primary haplotype.</title>
        <authorList>
            <person name="Myers G."/>
            <person name="Karagic N."/>
            <person name="Meyer A."/>
            <person name="Pippel M."/>
            <person name="Reichard M."/>
            <person name="Winkler S."/>
            <person name="Tracey A."/>
            <person name="Sims Y."/>
            <person name="Howe K."/>
            <person name="Rhie A."/>
            <person name="Formenti G."/>
            <person name="Durbin R."/>
            <person name="Fedrigo O."/>
            <person name="Jarvis E.D."/>
        </authorList>
    </citation>
    <scope>NUCLEOTIDE SEQUENCE [LARGE SCALE GENOMIC DNA]</scope>
</reference>
<reference evidence="4" key="4">
    <citation type="submission" date="2025-09" db="UniProtKB">
        <authorList>
            <consortium name="Ensembl"/>
        </authorList>
    </citation>
    <scope>IDENTIFICATION</scope>
</reference>
<protein>
    <submittedName>
        <fullName evidence="4">Uncharacterized protein</fullName>
    </submittedName>
</protein>
<dbReference type="AlphaFoldDB" id="A0A3P8ZEV1"/>
<reference evidence="5" key="1">
    <citation type="journal article" date="2014" name="PLoS ONE">
        <title>The genome and linkage map of the northern pike (Esox lucius): conserved synteny revealed between the salmonid sister group and the Neoteleostei.</title>
        <authorList>
            <person name="Rondeau E.B."/>
            <person name="Minkley D.R."/>
            <person name="Leong J.S."/>
            <person name="Messmer A.M."/>
            <person name="Jantzen J.R."/>
            <person name="von Schalburg K.R."/>
            <person name="Lemon C."/>
            <person name="Bird N.H."/>
            <person name="Koop B.F."/>
        </authorList>
    </citation>
    <scope>NUCLEOTIDE SEQUENCE</scope>
</reference>
<dbReference type="Gene3D" id="3.80.10.10">
    <property type="entry name" value="Ribonuclease Inhibitor"/>
    <property type="match status" value="1"/>
</dbReference>
<evidence type="ECO:0000256" key="3">
    <source>
        <dbReference type="SAM" id="SignalP"/>
    </source>
</evidence>
<evidence type="ECO:0000313" key="4">
    <source>
        <dbReference type="Ensembl" id="ENSELUP00000027291.3"/>
    </source>
</evidence>
<organism evidence="4 5">
    <name type="scientific">Esox lucius</name>
    <name type="common">Northern pike</name>
    <dbReference type="NCBI Taxonomy" id="8010"/>
    <lineage>
        <taxon>Eukaryota</taxon>
        <taxon>Metazoa</taxon>
        <taxon>Chordata</taxon>
        <taxon>Craniata</taxon>
        <taxon>Vertebrata</taxon>
        <taxon>Euteleostomi</taxon>
        <taxon>Actinopterygii</taxon>
        <taxon>Neopterygii</taxon>
        <taxon>Teleostei</taxon>
        <taxon>Protacanthopterygii</taxon>
        <taxon>Esociformes</taxon>
        <taxon>Esocidae</taxon>
        <taxon>Esox</taxon>
    </lineage>
</organism>
<dbReference type="SMART" id="SM00368">
    <property type="entry name" value="LRR_RI"/>
    <property type="match status" value="3"/>
</dbReference>
<dbReference type="InParanoid" id="A0A3P8ZEV1"/>
<dbReference type="Proteomes" id="UP000265140">
    <property type="component" value="Chromosome 5"/>
</dbReference>
<feature type="signal peptide" evidence="3">
    <location>
        <begin position="1"/>
        <end position="24"/>
    </location>
</feature>
<evidence type="ECO:0000313" key="5">
    <source>
        <dbReference type="Proteomes" id="UP000265140"/>
    </source>
</evidence>